<dbReference type="AlphaFoldDB" id="A0A1M6JMJ2"/>
<dbReference type="GO" id="GO:0016491">
    <property type="term" value="F:oxidoreductase activity"/>
    <property type="evidence" value="ECO:0007669"/>
    <property type="project" value="UniProtKB-KW"/>
</dbReference>
<reference evidence="5 6" key="1">
    <citation type="submission" date="2016-11" db="EMBL/GenBank/DDBJ databases">
        <authorList>
            <person name="Jaros S."/>
            <person name="Januszkiewicz K."/>
            <person name="Wedrychowicz H."/>
        </authorList>
    </citation>
    <scope>NUCLEOTIDE SEQUENCE [LARGE SCALE GENOMIC DNA]</scope>
    <source>
        <strain evidence="5 6">CGMCC 4.5723</strain>
    </source>
</reference>
<feature type="domain" description="Gfo/Idh/MocA-like oxidoreductase N-terminal" evidence="3">
    <location>
        <begin position="1"/>
        <end position="119"/>
    </location>
</feature>
<dbReference type="InterPro" id="IPR055170">
    <property type="entry name" value="GFO_IDH_MocA-like_dom"/>
</dbReference>
<dbReference type="InterPro" id="IPR000683">
    <property type="entry name" value="Gfo/Idh/MocA-like_OxRdtase_N"/>
</dbReference>
<keyword evidence="6" id="KW-1185">Reference proteome</keyword>
<dbReference type="Pfam" id="PF22725">
    <property type="entry name" value="GFO_IDH_MocA_C3"/>
    <property type="match status" value="1"/>
</dbReference>
<evidence type="ECO:0000256" key="2">
    <source>
        <dbReference type="ARBA" id="ARBA00023002"/>
    </source>
</evidence>
<dbReference type="Gene3D" id="3.40.50.720">
    <property type="entry name" value="NAD(P)-binding Rossmann-like Domain"/>
    <property type="match status" value="1"/>
</dbReference>
<keyword evidence="2" id="KW-0560">Oxidoreductase</keyword>
<dbReference type="InterPro" id="IPR036291">
    <property type="entry name" value="NAD(P)-bd_dom_sf"/>
</dbReference>
<dbReference type="RefSeq" id="WP_073379472.1">
    <property type="nucleotide sequence ID" value="NZ_FQZK01000006.1"/>
</dbReference>
<dbReference type="SUPFAM" id="SSF55347">
    <property type="entry name" value="Glyceraldehyde-3-phosphate dehydrogenase-like, C-terminal domain"/>
    <property type="match status" value="1"/>
</dbReference>
<dbReference type="STRING" id="758803.SAMN05421803_106190"/>
<feature type="domain" description="GFO/IDH/MocA-like oxidoreductase" evidence="4">
    <location>
        <begin position="127"/>
        <end position="247"/>
    </location>
</feature>
<evidence type="ECO:0000259" key="3">
    <source>
        <dbReference type="Pfam" id="PF01408"/>
    </source>
</evidence>
<dbReference type="PANTHER" id="PTHR42840:SF3">
    <property type="entry name" value="BINDING ROSSMANN FOLD OXIDOREDUCTASE, PUTATIVE (AFU_ORTHOLOGUE AFUA_2G10240)-RELATED"/>
    <property type="match status" value="1"/>
</dbReference>
<dbReference type="PANTHER" id="PTHR42840">
    <property type="entry name" value="NAD(P)-BINDING ROSSMANN-FOLD SUPERFAMILY PROTEIN-RELATED"/>
    <property type="match status" value="1"/>
</dbReference>
<comment type="similarity">
    <text evidence="1">Belongs to the Gfo/Idh/MocA family.</text>
</comment>
<dbReference type="Proteomes" id="UP000184452">
    <property type="component" value="Unassembled WGS sequence"/>
</dbReference>
<dbReference type="OrthoDB" id="9792085at2"/>
<accession>A0A1M6JMJ2</accession>
<gene>
    <name evidence="5" type="ORF">SAMN05421803_106190</name>
</gene>
<organism evidence="5 6">
    <name type="scientific">Nocardiopsis flavescens</name>
    <dbReference type="NCBI Taxonomy" id="758803"/>
    <lineage>
        <taxon>Bacteria</taxon>
        <taxon>Bacillati</taxon>
        <taxon>Actinomycetota</taxon>
        <taxon>Actinomycetes</taxon>
        <taxon>Streptosporangiales</taxon>
        <taxon>Nocardiopsidaceae</taxon>
        <taxon>Nocardiopsis</taxon>
    </lineage>
</organism>
<dbReference type="GO" id="GO:0000166">
    <property type="term" value="F:nucleotide binding"/>
    <property type="evidence" value="ECO:0007669"/>
    <property type="project" value="InterPro"/>
</dbReference>
<protein>
    <submittedName>
        <fullName evidence="5">Myo-inositol 2-dehydrogenase / D-chiro-inositol 1-dehydrogenase</fullName>
    </submittedName>
</protein>
<evidence type="ECO:0000313" key="5">
    <source>
        <dbReference type="EMBL" id="SHJ47870.1"/>
    </source>
</evidence>
<dbReference type="SUPFAM" id="SSF51735">
    <property type="entry name" value="NAD(P)-binding Rossmann-fold domains"/>
    <property type="match status" value="1"/>
</dbReference>
<name>A0A1M6JMJ2_9ACTN</name>
<evidence type="ECO:0000259" key="4">
    <source>
        <dbReference type="Pfam" id="PF22725"/>
    </source>
</evidence>
<dbReference type="EMBL" id="FQZK01000006">
    <property type="protein sequence ID" value="SHJ47870.1"/>
    <property type="molecule type" value="Genomic_DNA"/>
</dbReference>
<evidence type="ECO:0000313" key="6">
    <source>
        <dbReference type="Proteomes" id="UP000184452"/>
    </source>
</evidence>
<evidence type="ECO:0000256" key="1">
    <source>
        <dbReference type="ARBA" id="ARBA00010928"/>
    </source>
</evidence>
<dbReference type="Pfam" id="PF01408">
    <property type="entry name" value="GFO_IDH_MocA"/>
    <property type="match status" value="1"/>
</dbReference>
<proteinExistence type="inferred from homology"/>
<dbReference type="Gene3D" id="3.30.360.10">
    <property type="entry name" value="Dihydrodipicolinate Reductase, domain 2"/>
    <property type="match status" value="1"/>
</dbReference>
<sequence>MRIGLIGTGRIGLSHAAALAARPEVDDLVVADLDPASAGAAAERTGARAADRVGDLLAPGAVDALVVTAATGAHPGLILAGAAAGIPVFCEKPVAPTVAETARVLEEVERSRARVHIGFMRRFDAGYRRAHRAVRAGELGDLHRVHATTCDMAPPPAAYIAGSGGLFRDCHVHDFDILRWVTGLEVEEVFAYGANRGAAYFAEHGDVDTSAAVLRLSDGTLATLQGSRYNGAGYDVRMELAGTRATLAVGLDGRAPLRSAEPGADFPADDPWEEFWSRFTPAYEAEIAAFIAMVRDGTPSPCTVADALEAVLVADAADLSRREHRPVRVDEVRPRARAAHGAARGTA</sequence>